<evidence type="ECO:0000313" key="21">
    <source>
        <dbReference type="EMBL" id="EDK45856.1"/>
    </source>
</evidence>
<dbReference type="GO" id="GO:0033897">
    <property type="term" value="F:ribonuclease T2 activity"/>
    <property type="evidence" value="ECO:0007669"/>
    <property type="project" value="UniProtKB-EC"/>
</dbReference>
<dbReference type="PROSITE" id="PS00530">
    <property type="entry name" value="RNASE_T2_1"/>
    <property type="match status" value="1"/>
</dbReference>
<evidence type="ECO:0000256" key="14">
    <source>
        <dbReference type="ARBA" id="ARBA00025494"/>
    </source>
</evidence>
<dbReference type="OMA" id="LWKHEWN"/>
<protein>
    <recommendedName>
        <fullName evidence="15">Ribonuclease T2-like</fullName>
        <ecNumber evidence="4">4.6.1.19</ecNumber>
    </recommendedName>
</protein>
<accession>A5E348</accession>
<dbReference type="AlphaFoldDB" id="A5E348"/>
<evidence type="ECO:0000256" key="8">
    <source>
        <dbReference type="ARBA" id="ARBA00022729"/>
    </source>
</evidence>
<dbReference type="GO" id="GO:0006401">
    <property type="term" value="P:RNA catabolic process"/>
    <property type="evidence" value="ECO:0007669"/>
    <property type="project" value="TreeGrafter"/>
</dbReference>
<dbReference type="InterPro" id="IPR001568">
    <property type="entry name" value="RNase_T2-like"/>
</dbReference>
<feature type="active site" evidence="16">
    <location>
        <position position="135"/>
    </location>
</feature>
<dbReference type="FunFam" id="3.90.730.10:FF:000004">
    <property type="entry name" value="Ribonuclease T2-like"/>
    <property type="match status" value="1"/>
</dbReference>
<sequence length="419" mass="45384">MIHILLAIAYYLVHSCATQTVFTNTCPSDSPESCSTSNAASCCFEAPGGIMLQTQFWDYSPATGPSDLFTLHGLWPDNCDGTYEQFCDNSDTIANDGSTIQSILVDDFDDEALYNNLNTVWKDINGNDHSLWAHEWNKHGTCINTIKASCYPDFKTHENVYNYYSILYNLFENLPTYKWLVEAGITPSNSKTYTKEQIQSALSSNFGQDVYFKCDRNNALSEVWYFHHIKGSLLQNNFVPIAPLSNSNCPASGILFPPKSGSGSNPTTTRTGTTVTTKTTTNTNTNTDSITPTGVPSSGYIDLSGKPGCLISNGKYYTSGTCATYKFRESTASGGNSLISITSSKGNCGLDATNNNAFTCNSSIDSLQTQFQIEEGNIGYDGNFDWCLGSSSGSGSTAQTNVVLGDGTCTSFKLSLASK</sequence>
<dbReference type="Pfam" id="PF00445">
    <property type="entry name" value="Ribonuclease_T2"/>
    <property type="match status" value="1"/>
</dbReference>
<evidence type="ECO:0000256" key="3">
    <source>
        <dbReference type="ARBA" id="ARBA00007469"/>
    </source>
</evidence>
<dbReference type="KEGG" id="lel:PVL30_004858"/>
<gene>
    <name evidence="21" type="ORF">LELG_04035</name>
</gene>
<keyword evidence="6" id="KW-0926">Vacuole</keyword>
<evidence type="ECO:0000256" key="5">
    <source>
        <dbReference type="ARBA" id="ARBA00022490"/>
    </source>
</evidence>
<feature type="active site" evidence="16">
    <location>
        <position position="72"/>
    </location>
</feature>
<organism evidence="21 22">
    <name type="scientific">Lodderomyces elongisporus (strain ATCC 11503 / CBS 2605 / JCM 1781 / NBRC 1676 / NRRL YB-4239)</name>
    <name type="common">Yeast</name>
    <name type="synonym">Saccharomyces elongisporus</name>
    <dbReference type="NCBI Taxonomy" id="379508"/>
    <lineage>
        <taxon>Eukaryota</taxon>
        <taxon>Fungi</taxon>
        <taxon>Dikarya</taxon>
        <taxon>Ascomycota</taxon>
        <taxon>Saccharomycotina</taxon>
        <taxon>Pichiomycetes</taxon>
        <taxon>Debaryomycetaceae</taxon>
        <taxon>Candida/Lodderomyces clade</taxon>
        <taxon>Lodderomyces</taxon>
    </lineage>
</organism>
<dbReference type="Gene3D" id="3.90.730.10">
    <property type="entry name" value="Ribonuclease T2-like"/>
    <property type="match status" value="1"/>
</dbReference>
<dbReference type="Pfam" id="PF25488">
    <property type="entry name" value="RNaseT2L_C"/>
    <property type="match status" value="1"/>
</dbReference>
<dbReference type="InterPro" id="IPR033697">
    <property type="entry name" value="Ribonuclease_T2_eukaryotic"/>
</dbReference>
<feature type="active site" evidence="16">
    <location>
        <position position="139"/>
    </location>
</feature>
<dbReference type="PROSITE" id="PS00531">
    <property type="entry name" value="RNASE_T2_2"/>
    <property type="match status" value="1"/>
</dbReference>
<evidence type="ECO:0000256" key="13">
    <source>
        <dbReference type="ARBA" id="ARBA00023239"/>
    </source>
</evidence>
<name>A5E348_LODEL</name>
<evidence type="ECO:0000256" key="19">
    <source>
        <dbReference type="SAM" id="SignalP"/>
    </source>
</evidence>
<keyword evidence="8 19" id="KW-0732">Signal</keyword>
<feature type="chain" id="PRO_5002680076" description="Ribonuclease T2-like" evidence="19">
    <location>
        <begin position="19"/>
        <end position="419"/>
    </location>
</feature>
<evidence type="ECO:0000256" key="16">
    <source>
        <dbReference type="PIRSR" id="PIRSR633697-1"/>
    </source>
</evidence>
<comment type="similarity">
    <text evidence="3 17">Belongs to the RNase T2 family.</text>
</comment>
<dbReference type="InterPro" id="IPR018188">
    <property type="entry name" value="RNase_T2_His_AS_1"/>
</dbReference>
<proteinExistence type="inferred from homology"/>
<dbReference type="InParanoid" id="A5E348"/>
<dbReference type="GO" id="GO:0003723">
    <property type="term" value="F:RNA binding"/>
    <property type="evidence" value="ECO:0007669"/>
    <property type="project" value="InterPro"/>
</dbReference>
<evidence type="ECO:0000256" key="15">
    <source>
        <dbReference type="ARBA" id="ARBA00071169"/>
    </source>
</evidence>
<dbReference type="CDD" id="cd01061">
    <property type="entry name" value="RNase_T2_euk"/>
    <property type="match status" value="1"/>
</dbReference>
<feature type="region of interest" description="Disordered" evidence="18">
    <location>
        <begin position="260"/>
        <end position="293"/>
    </location>
</feature>
<evidence type="ECO:0000256" key="2">
    <source>
        <dbReference type="ARBA" id="ARBA00004496"/>
    </source>
</evidence>
<evidence type="ECO:0000256" key="9">
    <source>
        <dbReference type="ARBA" id="ARBA00022759"/>
    </source>
</evidence>
<feature type="signal peptide" evidence="19">
    <location>
        <begin position="1"/>
        <end position="18"/>
    </location>
</feature>
<evidence type="ECO:0000313" key="22">
    <source>
        <dbReference type="Proteomes" id="UP000001996"/>
    </source>
</evidence>
<dbReference type="GO" id="GO:0005576">
    <property type="term" value="C:extracellular region"/>
    <property type="evidence" value="ECO:0007669"/>
    <property type="project" value="TreeGrafter"/>
</dbReference>
<keyword evidence="5" id="KW-0963">Cytoplasm</keyword>
<dbReference type="InterPro" id="IPR036430">
    <property type="entry name" value="RNase_T2-like_sf"/>
</dbReference>
<dbReference type="InterPro" id="IPR057328">
    <property type="entry name" value="RNaseT2L_C"/>
</dbReference>
<dbReference type="SUPFAM" id="SSF55895">
    <property type="entry name" value="Ribonuclease Rh-like"/>
    <property type="match status" value="1"/>
</dbReference>
<evidence type="ECO:0000259" key="20">
    <source>
        <dbReference type="Pfam" id="PF25488"/>
    </source>
</evidence>
<evidence type="ECO:0000256" key="17">
    <source>
        <dbReference type="RuleBase" id="RU004328"/>
    </source>
</evidence>
<dbReference type="eggNOG" id="KOG1642">
    <property type="taxonomic scope" value="Eukaryota"/>
</dbReference>
<dbReference type="GO" id="GO:0005775">
    <property type="term" value="C:vacuolar lumen"/>
    <property type="evidence" value="ECO:0007669"/>
    <property type="project" value="UniProtKB-SubCell"/>
</dbReference>
<evidence type="ECO:0000256" key="4">
    <source>
        <dbReference type="ARBA" id="ARBA00012571"/>
    </source>
</evidence>
<keyword evidence="13" id="KW-0456">Lyase</keyword>
<evidence type="ECO:0000256" key="7">
    <source>
        <dbReference type="ARBA" id="ARBA00022722"/>
    </source>
</evidence>
<dbReference type="GeneID" id="5231839"/>
<keyword evidence="11" id="KW-1015">Disulfide bond</keyword>
<dbReference type="EMBL" id="CH981528">
    <property type="protein sequence ID" value="EDK45856.1"/>
    <property type="molecule type" value="Genomic_DNA"/>
</dbReference>
<dbReference type="EC" id="4.6.1.19" evidence="4"/>
<keyword evidence="10" id="KW-0378">Hydrolase</keyword>
<feature type="domain" description="RNase T2-like C-terminal" evidence="20">
    <location>
        <begin position="303"/>
        <end position="407"/>
    </location>
</feature>
<comment type="subcellular location">
    <subcellularLocation>
        <location evidence="2">Cytoplasm</location>
    </subcellularLocation>
    <subcellularLocation>
        <location evidence="1">Vacuole lumen</location>
    </subcellularLocation>
</comment>
<dbReference type="OrthoDB" id="435754at2759"/>
<dbReference type="Proteomes" id="UP000001996">
    <property type="component" value="Unassembled WGS sequence"/>
</dbReference>
<keyword evidence="22" id="KW-1185">Reference proteome</keyword>
<keyword evidence="7" id="KW-0540">Nuclease</keyword>
<evidence type="ECO:0000256" key="12">
    <source>
        <dbReference type="ARBA" id="ARBA00023180"/>
    </source>
</evidence>
<dbReference type="VEuPathDB" id="FungiDB:LELG_04035"/>
<evidence type="ECO:0000256" key="1">
    <source>
        <dbReference type="ARBA" id="ARBA00004410"/>
    </source>
</evidence>
<dbReference type="GO" id="GO:0016787">
    <property type="term" value="F:hydrolase activity"/>
    <property type="evidence" value="ECO:0007669"/>
    <property type="project" value="UniProtKB-KW"/>
</dbReference>
<reference evidence="21 22" key="1">
    <citation type="journal article" date="2009" name="Nature">
        <title>Evolution of pathogenicity and sexual reproduction in eight Candida genomes.</title>
        <authorList>
            <person name="Butler G."/>
            <person name="Rasmussen M.D."/>
            <person name="Lin M.F."/>
            <person name="Santos M.A."/>
            <person name="Sakthikumar S."/>
            <person name="Munro C.A."/>
            <person name="Rheinbay E."/>
            <person name="Grabherr M."/>
            <person name="Forche A."/>
            <person name="Reedy J.L."/>
            <person name="Agrafioti I."/>
            <person name="Arnaud M.B."/>
            <person name="Bates S."/>
            <person name="Brown A.J."/>
            <person name="Brunke S."/>
            <person name="Costanzo M.C."/>
            <person name="Fitzpatrick D.A."/>
            <person name="de Groot P.W."/>
            <person name="Harris D."/>
            <person name="Hoyer L.L."/>
            <person name="Hube B."/>
            <person name="Klis F.M."/>
            <person name="Kodira C."/>
            <person name="Lennard N."/>
            <person name="Logue M.E."/>
            <person name="Martin R."/>
            <person name="Neiman A.M."/>
            <person name="Nikolaou E."/>
            <person name="Quail M.A."/>
            <person name="Quinn J."/>
            <person name="Santos M.C."/>
            <person name="Schmitzberger F.F."/>
            <person name="Sherlock G."/>
            <person name="Shah P."/>
            <person name="Silverstein K.A."/>
            <person name="Skrzypek M.S."/>
            <person name="Soll D."/>
            <person name="Staggs R."/>
            <person name="Stansfield I."/>
            <person name="Stumpf M.P."/>
            <person name="Sudbery P.E."/>
            <person name="Srikantha T."/>
            <person name="Zeng Q."/>
            <person name="Berman J."/>
            <person name="Berriman M."/>
            <person name="Heitman J."/>
            <person name="Gow N.A."/>
            <person name="Lorenz M.C."/>
            <person name="Birren B.W."/>
            <person name="Kellis M."/>
            <person name="Cuomo C.A."/>
        </authorList>
    </citation>
    <scope>NUCLEOTIDE SEQUENCE [LARGE SCALE GENOMIC DNA]</scope>
    <source>
        <strain evidence="22">ATCC 11503 / BCRC 21390 / CBS 2605 / JCM 1781 / NBRC 1676 / NRRL YB-4239</strain>
    </source>
</reference>
<evidence type="ECO:0000256" key="11">
    <source>
        <dbReference type="ARBA" id="ARBA00023157"/>
    </source>
</evidence>
<evidence type="ECO:0000256" key="18">
    <source>
        <dbReference type="SAM" id="MobiDB-lite"/>
    </source>
</evidence>
<dbReference type="InterPro" id="IPR033130">
    <property type="entry name" value="RNase_T2_His_AS_2"/>
</dbReference>
<keyword evidence="9" id="KW-0255">Endonuclease</keyword>
<evidence type="ECO:0000256" key="6">
    <source>
        <dbReference type="ARBA" id="ARBA00022554"/>
    </source>
</evidence>
<dbReference type="PANTHER" id="PTHR11240">
    <property type="entry name" value="RIBONUCLEASE T2"/>
    <property type="match status" value="1"/>
</dbReference>
<evidence type="ECO:0000256" key="10">
    <source>
        <dbReference type="ARBA" id="ARBA00022801"/>
    </source>
</evidence>
<keyword evidence="12" id="KW-0325">Glycoprotein</keyword>
<dbReference type="FunCoup" id="A5E348">
    <property type="interactions" value="143"/>
</dbReference>
<comment type="function">
    <text evidence="14">Rnase which modulates cell survival under stress conditions. Released from the vacuole to the cytoplasm during stress to promote tRNA and rRNA cleavage and to activate separately a downstream pathway that promotes cell death. Involved in cell size, vacuolar morphology and growth at high temperatures and high salt concentration.</text>
</comment>
<dbReference type="HOGENOM" id="CLU_037966_0_1_1"/>
<dbReference type="PANTHER" id="PTHR11240:SF22">
    <property type="entry name" value="RIBONUCLEASE T2"/>
    <property type="match status" value="1"/>
</dbReference>